<reference evidence="2 3" key="1">
    <citation type="submission" date="2024-04" db="EMBL/GenBank/DDBJ databases">
        <title>genome sequences of Mucor flavus KT1a and Helicostylum pulchrum KT1b strains isolated from the surface of a dry-aged beef.</title>
        <authorList>
            <person name="Toyotome T."/>
            <person name="Hosono M."/>
            <person name="Torimaru M."/>
            <person name="Fukuda K."/>
            <person name="Mikami N."/>
        </authorList>
    </citation>
    <scope>NUCLEOTIDE SEQUENCE [LARGE SCALE GENOMIC DNA]</scope>
    <source>
        <strain evidence="2 3">KT1a</strain>
    </source>
</reference>
<dbReference type="SMART" id="SM00671">
    <property type="entry name" value="SEL1"/>
    <property type="match status" value="2"/>
</dbReference>
<dbReference type="InterPro" id="IPR050767">
    <property type="entry name" value="Sel1_AlgK"/>
</dbReference>
<comment type="caution">
    <text evidence="2">The sequence shown here is derived from an EMBL/GenBank/DDBJ whole genome shotgun (WGS) entry which is preliminary data.</text>
</comment>
<dbReference type="InterPro" id="IPR006597">
    <property type="entry name" value="Sel1-like"/>
</dbReference>
<dbReference type="SUPFAM" id="SSF81901">
    <property type="entry name" value="HCP-like"/>
    <property type="match status" value="1"/>
</dbReference>
<protein>
    <recommendedName>
        <fullName evidence="4">Sel1 repeat family protein</fullName>
    </recommendedName>
</protein>
<evidence type="ECO:0000313" key="2">
    <source>
        <dbReference type="EMBL" id="GAA5813333.1"/>
    </source>
</evidence>
<dbReference type="EMBL" id="BAABUK010000016">
    <property type="protein sequence ID" value="GAA5813333.1"/>
    <property type="molecule type" value="Genomic_DNA"/>
</dbReference>
<dbReference type="PANTHER" id="PTHR11102:SF160">
    <property type="entry name" value="ERAD-ASSOCIATED E3 UBIQUITIN-PROTEIN LIGASE COMPONENT HRD3"/>
    <property type="match status" value="1"/>
</dbReference>
<organism evidence="2 3">
    <name type="scientific">Mucor flavus</name>
    <dbReference type="NCBI Taxonomy" id="439312"/>
    <lineage>
        <taxon>Eukaryota</taxon>
        <taxon>Fungi</taxon>
        <taxon>Fungi incertae sedis</taxon>
        <taxon>Mucoromycota</taxon>
        <taxon>Mucoromycotina</taxon>
        <taxon>Mucoromycetes</taxon>
        <taxon>Mucorales</taxon>
        <taxon>Mucorineae</taxon>
        <taxon>Mucoraceae</taxon>
        <taxon>Mucor</taxon>
    </lineage>
</organism>
<dbReference type="InterPro" id="IPR011990">
    <property type="entry name" value="TPR-like_helical_dom_sf"/>
</dbReference>
<evidence type="ECO:0000313" key="3">
    <source>
        <dbReference type="Proteomes" id="UP001473302"/>
    </source>
</evidence>
<gene>
    <name evidence="2" type="ORF">MFLAVUS_006810</name>
</gene>
<evidence type="ECO:0000256" key="1">
    <source>
        <dbReference type="ARBA" id="ARBA00038101"/>
    </source>
</evidence>
<dbReference type="PANTHER" id="PTHR11102">
    <property type="entry name" value="SEL-1-LIKE PROTEIN"/>
    <property type="match status" value="1"/>
</dbReference>
<name>A0ABP9Z2J7_9FUNG</name>
<proteinExistence type="inferred from homology"/>
<evidence type="ECO:0008006" key="4">
    <source>
        <dbReference type="Google" id="ProtNLM"/>
    </source>
</evidence>
<comment type="similarity">
    <text evidence="1">Belongs to the sel-1 family.</text>
</comment>
<dbReference type="Gene3D" id="1.25.40.10">
    <property type="entry name" value="Tetratricopeptide repeat domain"/>
    <property type="match status" value="2"/>
</dbReference>
<accession>A0ABP9Z2J7</accession>
<dbReference type="Pfam" id="PF08238">
    <property type="entry name" value="Sel1"/>
    <property type="match status" value="1"/>
</dbReference>
<keyword evidence="3" id="KW-1185">Reference proteome</keyword>
<sequence length="176" mass="19930">MGSSALGSFLKSAESTHAEVQYNIGTLYQLGYGVDIDYKVAFSWYLKAAEQEYLKAQYNVVGKELIVEQEYDVAREIFMKAAEGENVESEQNYIDSMRLCMLSAEAGDRVGKMKLGTTYLVDVALKWFAKSLETGYKPARVYIDQLKARKLESQLLPEDINTETKPEPELELTELK</sequence>
<dbReference type="Proteomes" id="UP001473302">
    <property type="component" value="Unassembled WGS sequence"/>
</dbReference>